<reference evidence="1 2" key="1">
    <citation type="submission" date="2019-02" db="EMBL/GenBank/DDBJ databases">
        <title>Deep-cultivation of Planctomycetes and their phenomic and genomic characterization uncovers novel biology.</title>
        <authorList>
            <person name="Wiegand S."/>
            <person name="Jogler M."/>
            <person name="Boedeker C."/>
            <person name="Pinto D."/>
            <person name="Vollmers J."/>
            <person name="Rivas-Marin E."/>
            <person name="Kohn T."/>
            <person name="Peeters S.H."/>
            <person name="Heuer A."/>
            <person name="Rast P."/>
            <person name="Oberbeckmann S."/>
            <person name="Bunk B."/>
            <person name="Jeske O."/>
            <person name="Meyerdierks A."/>
            <person name="Storesund J.E."/>
            <person name="Kallscheuer N."/>
            <person name="Luecker S."/>
            <person name="Lage O.M."/>
            <person name="Pohl T."/>
            <person name="Merkel B.J."/>
            <person name="Hornburger P."/>
            <person name="Mueller R.-W."/>
            <person name="Bruemmer F."/>
            <person name="Labrenz M."/>
            <person name="Spormann A.M."/>
            <person name="Op den Camp H."/>
            <person name="Overmann J."/>
            <person name="Amann R."/>
            <person name="Jetten M.S.M."/>
            <person name="Mascher T."/>
            <person name="Medema M.H."/>
            <person name="Devos D.P."/>
            <person name="Kaster A.-K."/>
            <person name="Ovreas L."/>
            <person name="Rohde M."/>
            <person name="Galperin M.Y."/>
            <person name="Jogler C."/>
        </authorList>
    </citation>
    <scope>NUCLEOTIDE SEQUENCE [LARGE SCALE GENOMIC DNA]</scope>
    <source>
        <strain evidence="1 2">Poly24</strain>
    </source>
</reference>
<dbReference type="KEGG" id="rcf:Poly24_13990"/>
<evidence type="ECO:0000313" key="1">
    <source>
        <dbReference type="EMBL" id="QDV67697.1"/>
    </source>
</evidence>
<evidence type="ECO:0000313" key="2">
    <source>
        <dbReference type="Proteomes" id="UP000315082"/>
    </source>
</evidence>
<protein>
    <submittedName>
        <fullName evidence="1">Uncharacterized protein</fullName>
    </submittedName>
</protein>
<dbReference type="AlphaFoldDB" id="A0A518JQ76"/>
<accession>A0A518JQ76</accession>
<proteinExistence type="predicted"/>
<dbReference type="EMBL" id="CP036348">
    <property type="protein sequence ID" value="QDV67697.1"/>
    <property type="molecule type" value="Genomic_DNA"/>
</dbReference>
<dbReference type="Proteomes" id="UP000315082">
    <property type="component" value="Chromosome"/>
</dbReference>
<organism evidence="1 2">
    <name type="scientific">Rosistilla carotiformis</name>
    <dbReference type="NCBI Taxonomy" id="2528017"/>
    <lineage>
        <taxon>Bacteria</taxon>
        <taxon>Pseudomonadati</taxon>
        <taxon>Planctomycetota</taxon>
        <taxon>Planctomycetia</taxon>
        <taxon>Pirellulales</taxon>
        <taxon>Pirellulaceae</taxon>
        <taxon>Rosistilla</taxon>
    </lineage>
</organism>
<name>A0A518JQ76_9BACT</name>
<gene>
    <name evidence="1" type="ORF">Poly24_13990</name>
</gene>
<keyword evidence="2" id="KW-1185">Reference proteome</keyword>
<sequence length="94" mass="10099">MLAWKDGSSRIQNLPAAREAELLAMCPTKDGSSGLVNSAPMARKQEAMTKQESFGRAVQEGACGATKDTPAKCRKEAIESNNRSEADTKKARNT</sequence>